<dbReference type="OMA" id="DHKYVEF"/>
<evidence type="ECO:0000256" key="2">
    <source>
        <dbReference type="ARBA" id="ARBA00022552"/>
    </source>
</evidence>
<dbReference type="OrthoDB" id="10251381at2759"/>
<keyword evidence="1 6" id="KW-0690">Ribosome biogenesis</keyword>
<dbReference type="HAMAP" id="MF_03029">
    <property type="entry name" value="WDR12"/>
    <property type="match status" value="1"/>
</dbReference>
<dbReference type="Gene3D" id="2.130.10.10">
    <property type="entry name" value="YVTN repeat-like/Quinoprotein amine dehydrogenase"/>
    <property type="match status" value="1"/>
</dbReference>
<evidence type="ECO:0000256" key="6">
    <source>
        <dbReference type="HAMAP-Rule" id="MF_03029"/>
    </source>
</evidence>
<dbReference type="EMBL" id="MNAD01000721">
    <property type="protein sequence ID" value="OJT10877.1"/>
    <property type="molecule type" value="Genomic_DNA"/>
</dbReference>
<dbReference type="GO" id="GO:0000466">
    <property type="term" value="P:maturation of 5.8S rRNA from tricistronic rRNA transcript (SSU-rRNA, 5.8S rRNA, LSU-rRNA)"/>
    <property type="evidence" value="ECO:0007669"/>
    <property type="project" value="UniProtKB-UniRule"/>
</dbReference>
<dbReference type="AlphaFoldDB" id="A0A1M2VTF9"/>
<dbReference type="InterPro" id="IPR028599">
    <property type="entry name" value="WDR12/Ytm1"/>
</dbReference>
<dbReference type="GO" id="GO:0030687">
    <property type="term" value="C:preribosome, large subunit precursor"/>
    <property type="evidence" value="ECO:0007669"/>
    <property type="project" value="UniProtKB-UniRule"/>
</dbReference>
<evidence type="ECO:0000256" key="7">
    <source>
        <dbReference type="PROSITE-ProRule" id="PRU00221"/>
    </source>
</evidence>
<name>A0A1M2VTF9_TRAPU</name>
<dbReference type="SUPFAM" id="SSF50978">
    <property type="entry name" value="WD40 repeat-like"/>
    <property type="match status" value="1"/>
</dbReference>
<dbReference type="Pfam" id="PF08154">
    <property type="entry name" value="NLE"/>
    <property type="match status" value="1"/>
</dbReference>
<evidence type="ECO:0000256" key="1">
    <source>
        <dbReference type="ARBA" id="ARBA00022517"/>
    </source>
</evidence>
<dbReference type="InterPro" id="IPR001680">
    <property type="entry name" value="WD40_rpt"/>
</dbReference>
<dbReference type="PANTHER" id="PTHR19855">
    <property type="entry name" value="WD40 REPEAT PROTEIN 12, 37"/>
    <property type="match status" value="1"/>
</dbReference>
<dbReference type="GO" id="GO:0000463">
    <property type="term" value="P:maturation of LSU-rRNA from tricistronic rRNA transcript (SSU-rRNA, 5.8S rRNA, LSU-rRNA)"/>
    <property type="evidence" value="ECO:0007669"/>
    <property type="project" value="UniProtKB-UniRule"/>
</dbReference>
<dbReference type="InterPro" id="IPR020472">
    <property type="entry name" value="WD40_PAC1"/>
</dbReference>
<dbReference type="Proteomes" id="UP000184267">
    <property type="component" value="Unassembled WGS sequence"/>
</dbReference>
<evidence type="ECO:0000256" key="3">
    <source>
        <dbReference type="ARBA" id="ARBA00022574"/>
    </source>
</evidence>
<evidence type="ECO:0000256" key="4">
    <source>
        <dbReference type="ARBA" id="ARBA00022737"/>
    </source>
</evidence>
<dbReference type="InterPro" id="IPR015943">
    <property type="entry name" value="WD40/YVTN_repeat-like_dom_sf"/>
</dbReference>
<evidence type="ECO:0000259" key="9">
    <source>
        <dbReference type="Pfam" id="PF08154"/>
    </source>
</evidence>
<dbReference type="InterPro" id="IPR012972">
    <property type="entry name" value="NLE"/>
</dbReference>
<comment type="function">
    <text evidence="6">Component of the NOP7 complex, which is required for maturation of the 25S and 5.8S ribosomal RNAs and formation of the 60S ribosome.</text>
</comment>
<dbReference type="GO" id="GO:0043021">
    <property type="term" value="F:ribonucleoprotein complex binding"/>
    <property type="evidence" value="ECO:0007669"/>
    <property type="project" value="UniProtKB-UniRule"/>
</dbReference>
<keyword evidence="4" id="KW-0677">Repeat</keyword>
<comment type="subunit">
    <text evidence="6">Component of the NOP7 complex, composed of ERB1, NOP7 and YTM1. Within the NOP7 complex ERB1 appears to interact directly with NOP7 and YTM1. The NOP7 complex also associates with the 66S pre-ribosome.</text>
</comment>
<feature type="domain" description="NLE" evidence="9">
    <location>
        <begin position="13"/>
        <end position="71"/>
    </location>
</feature>
<dbReference type="PROSITE" id="PS50082">
    <property type="entry name" value="WD_REPEATS_2"/>
    <property type="match status" value="3"/>
</dbReference>
<evidence type="ECO:0000256" key="5">
    <source>
        <dbReference type="ARBA" id="ARBA00023242"/>
    </source>
</evidence>
<feature type="repeat" description="WD" evidence="7">
    <location>
        <begin position="194"/>
        <end position="224"/>
    </location>
</feature>
<dbReference type="InterPro" id="IPR036322">
    <property type="entry name" value="WD40_repeat_dom_sf"/>
</dbReference>
<dbReference type="GO" id="GO:0005654">
    <property type="term" value="C:nucleoplasm"/>
    <property type="evidence" value="ECO:0007669"/>
    <property type="project" value="UniProtKB-SubCell"/>
</dbReference>
<accession>A0A1M2VTF9</accession>
<keyword evidence="3 7" id="KW-0853">WD repeat</keyword>
<dbReference type="PRINTS" id="PR00320">
    <property type="entry name" value="GPROTEINBRPT"/>
</dbReference>
<comment type="subcellular location">
    <subcellularLocation>
        <location evidence="6">Nucleus</location>
        <location evidence="6">Nucleolus</location>
    </subcellularLocation>
    <subcellularLocation>
        <location evidence="6">Nucleus</location>
        <location evidence="6">Nucleoplasm</location>
    </subcellularLocation>
</comment>
<comment type="caution">
    <text evidence="10">The sequence shown here is derived from an EMBL/GenBank/DDBJ whole genome shotgun (WGS) entry which is preliminary data.</text>
</comment>
<sequence length="493" mass="52911">MASTSTSEPTHPVVFITQTPYPLPTQKFMIPASWKRYQLSQLVNKALSLPKPIPFEFLVRGEILRGTLTEWCTENGVGEEETLEIEYFESVMPPQRMSTLPHEDWVSSVSCQVPGYFLTASYDGALRIFDYSQTLLQTIPAHNAPATSICVVPSSAESPDSFLVASASHDLTARLTRIDLSQPKQPRAETLASLHLHTAPLSSVAASSSHILTSSWDGLIGLWDTKIPETDEVPLDEAAAAAGENRKKRRKVADDGEPVPRPKRKAPAQVLKSHTARVSRVVFGRGESASAAYSCGMDSTVRTWDVENGLCTSTITAANKPFLDIALTQTGTSALAASTDRTVSQYDLRLASSSATTPSVASLAHPATPSCVAVAPASSGPASAAEHQIVTGAYDGVVRLWDLRSTKGAVASFKAWDGAKKVLSVDWSRGLVGVGGEGGVEVWKVGDGEQMPGASACSCPSTDVDEIISTHDIRTTRDVFQLSVYRPPMQERQ</sequence>
<dbReference type="STRING" id="154538.A0A1M2VTF9"/>
<evidence type="ECO:0000313" key="10">
    <source>
        <dbReference type="EMBL" id="OJT10877.1"/>
    </source>
</evidence>
<proteinExistence type="inferred from homology"/>
<feature type="repeat" description="WD" evidence="7">
    <location>
        <begin position="389"/>
        <end position="411"/>
    </location>
</feature>
<feature type="region of interest" description="Disordered" evidence="8">
    <location>
        <begin position="239"/>
        <end position="271"/>
    </location>
</feature>
<organism evidence="10 11">
    <name type="scientific">Trametes pubescens</name>
    <name type="common">White-rot fungus</name>
    <dbReference type="NCBI Taxonomy" id="154538"/>
    <lineage>
        <taxon>Eukaryota</taxon>
        <taxon>Fungi</taxon>
        <taxon>Dikarya</taxon>
        <taxon>Basidiomycota</taxon>
        <taxon>Agaricomycotina</taxon>
        <taxon>Agaricomycetes</taxon>
        <taxon>Polyporales</taxon>
        <taxon>Polyporaceae</taxon>
        <taxon>Trametes</taxon>
    </lineage>
</organism>
<keyword evidence="5 6" id="KW-0539">Nucleus</keyword>
<dbReference type="InterPro" id="IPR019775">
    <property type="entry name" value="WD40_repeat_CS"/>
</dbReference>
<dbReference type="PANTHER" id="PTHR19855:SF11">
    <property type="entry name" value="RIBOSOME BIOGENESIS PROTEIN WDR12"/>
    <property type="match status" value="1"/>
</dbReference>
<gene>
    <name evidence="6" type="primary">YTM1</name>
    <name evidence="10" type="ORF">TRAPUB_12610</name>
</gene>
<reference evidence="10 11" key="1">
    <citation type="submission" date="2016-10" db="EMBL/GenBank/DDBJ databases">
        <title>Genome sequence of the basidiomycete white-rot fungus Trametes pubescens.</title>
        <authorList>
            <person name="Makela M.R."/>
            <person name="Granchi Z."/>
            <person name="Peng M."/>
            <person name="De Vries R.P."/>
            <person name="Grigoriev I."/>
            <person name="Riley R."/>
            <person name="Hilden K."/>
        </authorList>
    </citation>
    <scope>NUCLEOTIDE SEQUENCE [LARGE SCALE GENOMIC DNA]</scope>
    <source>
        <strain evidence="10 11">FBCC735</strain>
    </source>
</reference>
<dbReference type="PROSITE" id="PS00678">
    <property type="entry name" value="WD_REPEATS_1"/>
    <property type="match status" value="2"/>
</dbReference>
<evidence type="ECO:0000256" key="8">
    <source>
        <dbReference type="SAM" id="MobiDB-lite"/>
    </source>
</evidence>
<evidence type="ECO:0000313" key="11">
    <source>
        <dbReference type="Proteomes" id="UP000184267"/>
    </source>
</evidence>
<dbReference type="Pfam" id="PF00400">
    <property type="entry name" value="WD40"/>
    <property type="match status" value="4"/>
</dbReference>
<comment type="similarity">
    <text evidence="6">Belongs to the WD repeat WDR12/YTM1 family.</text>
</comment>
<dbReference type="SMART" id="SM00320">
    <property type="entry name" value="WD40"/>
    <property type="match status" value="7"/>
</dbReference>
<keyword evidence="2 6" id="KW-0698">rRNA processing</keyword>
<feature type="repeat" description="WD" evidence="7">
    <location>
        <begin position="271"/>
        <end position="314"/>
    </location>
</feature>
<dbReference type="GO" id="GO:0005730">
    <property type="term" value="C:nucleolus"/>
    <property type="evidence" value="ECO:0007669"/>
    <property type="project" value="UniProtKB-SubCell"/>
</dbReference>
<protein>
    <recommendedName>
        <fullName evidence="6">Ribosome biogenesis protein YTM1</fullName>
    </recommendedName>
</protein>
<keyword evidence="11" id="KW-1185">Reference proteome</keyword>